<dbReference type="Gene3D" id="2.60.40.10">
    <property type="entry name" value="Immunoglobulins"/>
    <property type="match status" value="1"/>
</dbReference>
<name>A0AAQ3L7F7_9BACT</name>
<protein>
    <submittedName>
        <fullName evidence="3">DUF1566 domain-containing protein</fullName>
    </submittedName>
</protein>
<dbReference type="Pfam" id="PF13927">
    <property type="entry name" value="Ig_3"/>
    <property type="match status" value="1"/>
</dbReference>
<dbReference type="SUPFAM" id="SSF48726">
    <property type="entry name" value="Immunoglobulin"/>
    <property type="match status" value="1"/>
</dbReference>
<feature type="chain" id="PRO_5042936064" evidence="1">
    <location>
        <begin position="24"/>
        <end position="739"/>
    </location>
</feature>
<dbReference type="EMBL" id="CP136920">
    <property type="protein sequence ID" value="WOO39337.1"/>
    <property type="molecule type" value="Genomic_DNA"/>
</dbReference>
<sequence length="739" mass="79327">MRFLYIFSLLCCSLMLGLPSAIGQRAITQITPSSVAQGASDIEITFTLSNGPPPAPPQHVLPDSVTIGDITGQSVSRPDSSSVVATFAFPADLATGDYDAVITFSSPRGQFEYASIAGFSITSTDTAPVVTLQPQSAKIAVGGAVTFVCEVSSDSAVTYQWFHNTDPVLNATTTELTISPVTLADGGPYTCVATNTFGSVTTAAAILNVFSDQHLPDYAIVDTSQIRNYGNTNSIPPPAPGDAFAGQDEQYRGHVPFYTVSDDGLTVYDNITRLTWTQSADANGDDVINAQDKVTYQTAQAHIDGLNANSFGGFNDWRIPTLKELYSLIDFTGIDPGGMTGPPTPQNEPFIDRSVFGFAYGDLSSGERLIDAQFVTSTLYVDTIFNGQAAVFGLNLADGRIKAYPLGLDFYILAVRGNTKYGVNQFVDNNDGTVTDLATGLMWQKADSGAGMDWEDALSYAESLELAGYRDWRLPNAKELQSLIDYTRAPGVTNSPAIDPVFQATGIVNEVEQADYPWYWTSTTFLNNSSEPGGDAVYFCFGRSMGYFNDSWLDVHGAGAQRGDPKSGNLSDFTYVFDGYYLDVAPQGDAVRIMNYVRSVRGAATPPFADADQDGISDWDEFAYVGDTTSLTPDGDLDGDGQSNLDEISAGFKLDNPGSVFSVEETVFSRGDLTLSWPSALGKVYIITQSTDLIEFTPVSGEITAETPQNSFTLESITSPMFYRVELLPQQGGGPPPPP</sequence>
<dbReference type="SMART" id="SM00409">
    <property type="entry name" value="IG"/>
    <property type="match status" value="1"/>
</dbReference>
<evidence type="ECO:0000313" key="4">
    <source>
        <dbReference type="Proteomes" id="UP001304300"/>
    </source>
</evidence>
<dbReference type="SMART" id="SM00408">
    <property type="entry name" value="IGc2"/>
    <property type="match status" value="1"/>
</dbReference>
<dbReference type="InterPro" id="IPR013783">
    <property type="entry name" value="Ig-like_fold"/>
</dbReference>
<dbReference type="PANTHER" id="PTHR35812">
    <property type="entry name" value="LIPOPROTEIN"/>
    <property type="match status" value="1"/>
</dbReference>
<dbReference type="AlphaFoldDB" id="A0AAQ3L7F7"/>
<evidence type="ECO:0000259" key="2">
    <source>
        <dbReference type="PROSITE" id="PS50835"/>
    </source>
</evidence>
<dbReference type="InterPro" id="IPR011460">
    <property type="entry name" value="Lcl_C"/>
</dbReference>
<evidence type="ECO:0000256" key="1">
    <source>
        <dbReference type="SAM" id="SignalP"/>
    </source>
</evidence>
<dbReference type="InterPro" id="IPR003599">
    <property type="entry name" value="Ig_sub"/>
</dbReference>
<dbReference type="PROSITE" id="PS50835">
    <property type="entry name" value="IG_LIKE"/>
    <property type="match status" value="1"/>
</dbReference>
<evidence type="ECO:0000313" key="3">
    <source>
        <dbReference type="EMBL" id="WOO39337.1"/>
    </source>
</evidence>
<dbReference type="KEGG" id="puo:RZN69_11995"/>
<proteinExistence type="predicted"/>
<feature type="signal peptide" evidence="1">
    <location>
        <begin position="1"/>
        <end position="23"/>
    </location>
</feature>
<organism evidence="3 4">
    <name type="scientific">Rubellicoccus peritrichatus</name>
    <dbReference type="NCBI Taxonomy" id="3080537"/>
    <lineage>
        <taxon>Bacteria</taxon>
        <taxon>Pseudomonadati</taxon>
        <taxon>Verrucomicrobiota</taxon>
        <taxon>Opitutia</taxon>
        <taxon>Puniceicoccales</taxon>
        <taxon>Cerasicoccaceae</taxon>
        <taxon>Rubellicoccus</taxon>
    </lineage>
</organism>
<dbReference type="InterPro" id="IPR007110">
    <property type="entry name" value="Ig-like_dom"/>
</dbReference>
<dbReference type="InterPro" id="IPR036179">
    <property type="entry name" value="Ig-like_dom_sf"/>
</dbReference>
<reference evidence="3 4" key="1">
    <citation type="submission" date="2023-10" db="EMBL/GenBank/DDBJ databases">
        <title>Rubellicoccus peritrichatus gen. nov., sp. nov., isolated from an algae of coral reef tank.</title>
        <authorList>
            <person name="Luo J."/>
        </authorList>
    </citation>
    <scope>NUCLEOTIDE SEQUENCE [LARGE SCALE GENOMIC DNA]</scope>
    <source>
        <strain evidence="3 4">CR14</strain>
    </source>
</reference>
<dbReference type="CDD" id="cd00096">
    <property type="entry name" value="Ig"/>
    <property type="match status" value="1"/>
</dbReference>
<keyword evidence="1" id="KW-0732">Signal</keyword>
<dbReference type="PANTHER" id="PTHR35812:SF1">
    <property type="entry name" value="LIPOPROTEIN"/>
    <property type="match status" value="1"/>
</dbReference>
<dbReference type="Pfam" id="PF07603">
    <property type="entry name" value="Lcl_C"/>
    <property type="match status" value="2"/>
</dbReference>
<accession>A0AAQ3L7F7</accession>
<dbReference type="InterPro" id="IPR003598">
    <property type="entry name" value="Ig_sub2"/>
</dbReference>
<feature type="domain" description="Ig-like" evidence="2">
    <location>
        <begin position="128"/>
        <end position="207"/>
    </location>
</feature>
<gene>
    <name evidence="3" type="ORF">RZN69_11995</name>
</gene>
<dbReference type="RefSeq" id="WP_317831196.1">
    <property type="nucleotide sequence ID" value="NZ_CP136920.1"/>
</dbReference>
<dbReference type="Proteomes" id="UP001304300">
    <property type="component" value="Chromosome"/>
</dbReference>
<keyword evidence="4" id="KW-1185">Reference proteome</keyword>